<keyword evidence="2" id="KW-1185">Reference proteome</keyword>
<protein>
    <submittedName>
        <fullName evidence="1">Uncharacterized protein</fullName>
    </submittedName>
</protein>
<organism evidence="1 2">
    <name type="scientific">Lysobacter gummosus</name>
    <dbReference type="NCBI Taxonomy" id="262324"/>
    <lineage>
        <taxon>Bacteria</taxon>
        <taxon>Pseudomonadati</taxon>
        <taxon>Pseudomonadota</taxon>
        <taxon>Gammaproteobacteria</taxon>
        <taxon>Lysobacterales</taxon>
        <taxon>Lysobacteraceae</taxon>
        <taxon>Lysobacter</taxon>
    </lineage>
</organism>
<gene>
    <name evidence="1" type="ORF">MOV92_13565</name>
</gene>
<dbReference type="RefSeq" id="WP_057943260.1">
    <property type="nucleotide sequence ID" value="NZ_CP011131.1"/>
</dbReference>
<reference evidence="1 2" key="1">
    <citation type="submission" date="2022-03" db="EMBL/GenBank/DDBJ databases">
        <title>Complete genome sequence of Lysobacter capsici VKM B-2533 and Lysobacter gummosus 10.1.1, promising sources of lytic agents.</title>
        <authorList>
            <person name="Tarlachkov S.V."/>
            <person name="Kudryakova I.V."/>
            <person name="Afoshin A.S."/>
            <person name="Leontyevskaya E.A."/>
            <person name="Leontyevskaya N.V."/>
        </authorList>
    </citation>
    <scope>NUCLEOTIDE SEQUENCE [LARGE SCALE GENOMIC DNA]</scope>
    <source>
        <strain evidence="1 2">10.1.1</strain>
    </source>
</reference>
<sequence>MDQRRLAALVRWDDIGLGQFELHVPMFDRPVDFVLFPADGAESAVTQGMARTVEDVLRLEPAALATIESLLWEECLFSFQVADYGVDIEPGETSLQAHLREFGVASPQDAWRKARLTEIHISDGHAARFAQIKFDTVANNLIGVIVKDGRIVDDDDDGTHLGWFESDERHAHKRRQKTLK</sequence>
<proteinExistence type="predicted"/>
<accession>A0ABY3X7G8</accession>
<evidence type="ECO:0000313" key="2">
    <source>
        <dbReference type="Proteomes" id="UP000829194"/>
    </source>
</evidence>
<name>A0ABY3X7G8_9GAMM</name>
<dbReference type="Proteomes" id="UP000829194">
    <property type="component" value="Chromosome"/>
</dbReference>
<dbReference type="EMBL" id="CP093547">
    <property type="protein sequence ID" value="UNP27555.1"/>
    <property type="molecule type" value="Genomic_DNA"/>
</dbReference>
<evidence type="ECO:0000313" key="1">
    <source>
        <dbReference type="EMBL" id="UNP27555.1"/>
    </source>
</evidence>